<dbReference type="InterPro" id="IPR036188">
    <property type="entry name" value="FAD/NAD-bd_sf"/>
</dbReference>
<organism evidence="2">
    <name type="scientific">marine metagenome</name>
    <dbReference type="NCBI Taxonomy" id="408172"/>
    <lineage>
        <taxon>unclassified sequences</taxon>
        <taxon>metagenomes</taxon>
        <taxon>ecological metagenomes</taxon>
    </lineage>
</organism>
<dbReference type="Gene3D" id="3.50.50.60">
    <property type="entry name" value="FAD/NAD(P)-binding domain"/>
    <property type="match status" value="1"/>
</dbReference>
<dbReference type="PANTHER" id="PTHR11552">
    <property type="entry name" value="GLUCOSE-METHANOL-CHOLINE GMC OXIDOREDUCTASE"/>
    <property type="match status" value="1"/>
</dbReference>
<proteinExistence type="inferred from homology"/>
<dbReference type="SUPFAM" id="SSF51905">
    <property type="entry name" value="FAD/NAD(P)-binding domain"/>
    <property type="match status" value="1"/>
</dbReference>
<dbReference type="Pfam" id="PF13450">
    <property type="entry name" value="NAD_binding_8"/>
    <property type="match status" value="1"/>
</dbReference>
<name>A0A382GR60_9ZZZZ</name>
<gene>
    <name evidence="2" type="ORF">METZ01_LOCUS230206</name>
</gene>
<dbReference type="EMBL" id="UINC01056843">
    <property type="protein sequence ID" value="SVB77352.1"/>
    <property type="molecule type" value="Genomic_DNA"/>
</dbReference>
<dbReference type="AlphaFoldDB" id="A0A382GR60"/>
<dbReference type="GO" id="GO:0050660">
    <property type="term" value="F:flavin adenine dinucleotide binding"/>
    <property type="evidence" value="ECO:0007669"/>
    <property type="project" value="InterPro"/>
</dbReference>
<sequence length="105" mass="11326">MDNHYDVIIAGAGAAGAIIASRLTEDADRSVLVLDAGPDFPNLESLPEEIRYAYGRDRNLWDRAFGAGTMFGWGYRARATDHAPNIFVPRGKIVGGSSAVNAQIF</sequence>
<comment type="similarity">
    <text evidence="1">Belongs to the GMC oxidoreductase family.</text>
</comment>
<dbReference type="InterPro" id="IPR012132">
    <property type="entry name" value="GMC_OxRdtase"/>
</dbReference>
<dbReference type="GO" id="GO:0016491">
    <property type="term" value="F:oxidoreductase activity"/>
    <property type="evidence" value="ECO:0007669"/>
    <property type="project" value="TreeGrafter"/>
</dbReference>
<evidence type="ECO:0000256" key="1">
    <source>
        <dbReference type="ARBA" id="ARBA00010790"/>
    </source>
</evidence>
<protein>
    <submittedName>
        <fullName evidence="2">Uncharacterized protein</fullName>
    </submittedName>
</protein>
<accession>A0A382GR60</accession>
<feature type="non-terminal residue" evidence="2">
    <location>
        <position position="105"/>
    </location>
</feature>
<evidence type="ECO:0000313" key="2">
    <source>
        <dbReference type="EMBL" id="SVB77352.1"/>
    </source>
</evidence>
<reference evidence="2" key="1">
    <citation type="submission" date="2018-05" db="EMBL/GenBank/DDBJ databases">
        <authorList>
            <person name="Lanie J.A."/>
            <person name="Ng W.-L."/>
            <person name="Kazmierczak K.M."/>
            <person name="Andrzejewski T.M."/>
            <person name="Davidsen T.M."/>
            <person name="Wayne K.J."/>
            <person name="Tettelin H."/>
            <person name="Glass J.I."/>
            <person name="Rusch D."/>
            <person name="Podicherti R."/>
            <person name="Tsui H.-C.T."/>
            <person name="Winkler M.E."/>
        </authorList>
    </citation>
    <scope>NUCLEOTIDE SEQUENCE</scope>
</reference>
<dbReference type="PANTHER" id="PTHR11552:SF147">
    <property type="entry name" value="CHOLINE DEHYDROGENASE, MITOCHONDRIAL"/>
    <property type="match status" value="1"/>
</dbReference>